<dbReference type="Proteomes" id="UP000760494">
    <property type="component" value="Unassembled WGS sequence"/>
</dbReference>
<feature type="region of interest" description="Disordered" evidence="1">
    <location>
        <begin position="197"/>
        <end position="226"/>
    </location>
</feature>
<reference evidence="2" key="1">
    <citation type="submission" date="2019-05" db="EMBL/GenBank/DDBJ databases">
        <authorList>
            <person name="Piombo E."/>
        </authorList>
    </citation>
    <scope>NUCLEOTIDE SEQUENCE</scope>
    <source>
        <strain evidence="2">C2S</strain>
    </source>
</reference>
<evidence type="ECO:0000313" key="2">
    <source>
        <dbReference type="EMBL" id="VTT78180.1"/>
    </source>
</evidence>
<sequence>EGRSSKFLPRRDLAFTEDPSIDDYAFGLRDDENDSLRKAILVAILGFDRILDVPLAFWRSGAMMNMHASLVKNGTSEHLTYELARRCVQASDEECDLETDNPNVNHAKISLFAPDDNEAGGIPSRPSDNPTLTHAPQAFDEAVATRLGAEDKLRAMALAVADQIPDLLEICQALYARVVQHVLESTTFSLIPSTLCGHHEDSEDSTGDEDDGDDGSGEEENESYDD</sequence>
<proteinExistence type="predicted"/>
<evidence type="ECO:0000313" key="3">
    <source>
        <dbReference type="Proteomes" id="UP000760494"/>
    </source>
</evidence>
<gene>
    <name evidence="2" type="ORF">C2S_10899</name>
</gene>
<accession>A0A9Q9S0E4</accession>
<dbReference type="AlphaFoldDB" id="A0A9Q9S0E4"/>
<comment type="caution">
    <text evidence="2">The sequence shown here is derived from an EMBL/GenBank/DDBJ whole genome shotgun (WGS) entry which is preliminary data.</text>
</comment>
<organism evidence="2 3">
    <name type="scientific">Fusarium fujikuroi</name>
    <name type="common">Bakanae and foot rot disease fungus</name>
    <name type="synonym">Gibberella fujikuroi</name>
    <dbReference type="NCBI Taxonomy" id="5127"/>
    <lineage>
        <taxon>Eukaryota</taxon>
        <taxon>Fungi</taxon>
        <taxon>Dikarya</taxon>
        <taxon>Ascomycota</taxon>
        <taxon>Pezizomycotina</taxon>
        <taxon>Sordariomycetes</taxon>
        <taxon>Hypocreomycetidae</taxon>
        <taxon>Hypocreales</taxon>
        <taxon>Nectriaceae</taxon>
        <taxon>Fusarium</taxon>
        <taxon>Fusarium fujikuroi species complex</taxon>
    </lineage>
</organism>
<name>A0A9Q9S0E4_FUSFU</name>
<protein>
    <submittedName>
        <fullName evidence="2">Uncharacterized protein</fullName>
    </submittedName>
</protein>
<feature type="non-terminal residue" evidence="2">
    <location>
        <position position="1"/>
    </location>
</feature>
<dbReference type="EMBL" id="CABFJX010000391">
    <property type="protein sequence ID" value="VTT78180.1"/>
    <property type="molecule type" value="Genomic_DNA"/>
</dbReference>
<feature type="compositionally biased region" description="Acidic residues" evidence="1">
    <location>
        <begin position="202"/>
        <end position="226"/>
    </location>
</feature>
<evidence type="ECO:0000256" key="1">
    <source>
        <dbReference type="SAM" id="MobiDB-lite"/>
    </source>
</evidence>